<proteinExistence type="predicted"/>
<evidence type="ECO:0000256" key="1">
    <source>
        <dbReference type="SAM" id="MobiDB-lite"/>
    </source>
</evidence>
<name>A0AAW0ZD69_9HYME</name>
<dbReference type="Proteomes" id="UP001432146">
    <property type="component" value="Unassembled WGS sequence"/>
</dbReference>
<feature type="compositionally biased region" description="Basic and acidic residues" evidence="1">
    <location>
        <begin position="54"/>
        <end position="80"/>
    </location>
</feature>
<reference evidence="2 3" key="1">
    <citation type="submission" date="2024-05" db="EMBL/GenBank/DDBJ databases">
        <title>The nuclear and mitochondrial genome assemblies of Tetragonisca angustula (Apidae: Meliponini), a tiny yet remarkable pollinator in the Neotropics.</title>
        <authorList>
            <person name="Ferrari R."/>
            <person name="Ricardo P.C."/>
            <person name="Dias F.C."/>
            <person name="Araujo N.S."/>
            <person name="Soares D.O."/>
            <person name="Zhou Q.-S."/>
            <person name="Zhu C.-D."/>
            <person name="Coutinho L."/>
            <person name="Airas M.C."/>
            <person name="Batista T.M."/>
        </authorList>
    </citation>
    <scope>NUCLEOTIDE SEQUENCE [LARGE SCALE GENOMIC DNA]</scope>
    <source>
        <strain evidence="2">ASF017062</strain>
        <tissue evidence="2">Abdomen</tissue>
    </source>
</reference>
<feature type="region of interest" description="Disordered" evidence="1">
    <location>
        <begin position="54"/>
        <end position="107"/>
    </location>
</feature>
<gene>
    <name evidence="2" type="ORF">QLX08_010196</name>
</gene>
<evidence type="ECO:0000313" key="2">
    <source>
        <dbReference type="EMBL" id="KAK9295495.1"/>
    </source>
</evidence>
<comment type="caution">
    <text evidence="2">The sequence shown here is derived from an EMBL/GenBank/DDBJ whole genome shotgun (WGS) entry which is preliminary data.</text>
</comment>
<sequence>MVHIPKERRKKWDEKNNLLAIATSQKSIDLLILGSIHSLKPRKAVFLESTVKRESMVTSHHKEDGGGEKQSSDAVDERSTRSFNRNQHRQHQRQFQALTVTHTGNSV</sequence>
<accession>A0AAW0ZD69</accession>
<feature type="compositionally biased region" description="Polar residues" evidence="1">
    <location>
        <begin position="97"/>
        <end position="107"/>
    </location>
</feature>
<organism evidence="2 3">
    <name type="scientific">Tetragonisca angustula</name>
    <dbReference type="NCBI Taxonomy" id="166442"/>
    <lineage>
        <taxon>Eukaryota</taxon>
        <taxon>Metazoa</taxon>
        <taxon>Ecdysozoa</taxon>
        <taxon>Arthropoda</taxon>
        <taxon>Hexapoda</taxon>
        <taxon>Insecta</taxon>
        <taxon>Pterygota</taxon>
        <taxon>Neoptera</taxon>
        <taxon>Endopterygota</taxon>
        <taxon>Hymenoptera</taxon>
        <taxon>Apocrita</taxon>
        <taxon>Aculeata</taxon>
        <taxon>Apoidea</taxon>
        <taxon>Anthophila</taxon>
        <taxon>Apidae</taxon>
        <taxon>Tetragonisca</taxon>
    </lineage>
</organism>
<evidence type="ECO:0000313" key="3">
    <source>
        <dbReference type="Proteomes" id="UP001432146"/>
    </source>
</evidence>
<protein>
    <submittedName>
        <fullName evidence="2">Uncharacterized protein</fullName>
    </submittedName>
</protein>
<keyword evidence="3" id="KW-1185">Reference proteome</keyword>
<dbReference type="EMBL" id="JAWNGG020000257">
    <property type="protein sequence ID" value="KAK9295495.1"/>
    <property type="molecule type" value="Genomic_DNA"/>
</dbReference>
<dbReference type="AlphaFoldDB" id="A0AAW0ZD69"/>